<evidence type="ECO:0000256" key="4">
    <source>
        <dbReference type="ARBA" id="ARBA00042988"/>
    </source>
</evidence>
<dbReference type="SUPFAM" id="SSF51735">
    <property type="entry name" value="NAD(P)-binding Rossmann-fold domains"/>
    <property type="match status" value="1"/>
</dbReference>
<dbReference type="PANTHER" id="PTHR22604:SF105">
    <property type="entry name" value="TRANS-1,2-DIHYDROBENZENE-1,2-DIOL DEHYDROGENASE"/>
    <property type="match status" value="1"/>
</dbReference>
<feature type="domain" description="Gfo/Idh/MocA-like oxidoreductase N-terminal" evidence="6">
    <location>
        <begin position="4"/>
        <end position="120"/>
    </location>
</feature>
<evidence type="ECO:0000256" key="3">
    <source>
        <dbReference type="ARBA" id="ARBA00038984"/>
    </source>
</evidence>
<evidence type="ECO:0000259" key="7">
    <source>
        <dbReference type="Pfam" id="PF22725"/>
    </source>
</evidence>
<dbReference type="GO" id="GO:0047837">
    <property type="term" value="F:D-xylose 1-dehydrogenase (NADP+) activity"/>
    <property type="evidence" value="ECO:0007669"/>
    <property type="project" value="UniProtKB-EC"/>
</dbReference>
<sequence length="347" mass="37994">MASRWGILGCGKISSDFTNCLKHNGSQVVACASRTLQSSEAFAKKHKIDKAHGSYQDLFADEDVTIVYIGNVHTHHRLAVEAALRAGKHVLCEKPMGMNSGEVESMLALAKEKGLFLMEGLWTRCFPATRRVAEILRSGDLGKVVSVTADLGFFIPEEVRRLYDLKIGGGGLLDLGLYPISWILLAFDAADFRGSNATATIHREGADMTGTVTLRFGDQGLGTAHYSCRAETQKETHICCEGGSIHVNRCWSAHAPARIVVKRGGSYGLEGGEGEVEEFPLPEFVGNCAMNFGNSEGFIYEARHVEECLEKGLVESPLWTHAETRLLHRVLDDARRQVGVAYPQDKN</sequence>
<dbReference type="EMBL" id="HBHM01002394">
    <property type="protein sequence ID" value="CAD9722617.1"/>
    <property type="molecule type" value="Transcribed_RNA"/>
</dbReference>
<dbReference type="InterPro" id="IPR055170">
    <property type="entry name" value="GFO_IDH_MocA-like_dom"/>
</dbReference>
<comment type="similarity">
    <text evidence="1">Belongs to the Gfo/Idh/MocA family.</text>
</comment>
<proteinExistence type="inferred from homology"/>
<keyword evidence="2" id="KW-0560">Oxidoreductase</keyword>
<reference evidence="8" key="1">
    <citation type="submission" date="2021-01" db="EMBL/GenBank/DDBJ databases">
        <authorList>
            <person name="Corre E."/>
            <person name="Pelletier E."/>
            <person name="Niang G."/>
            <person name="Scheremetjew M."/>
            <person name="Finn R."/>
            <person name="Kale V."/>
            <person name="Holt S."/>
            <person name="Cochrane G."/>
            <person name="Meng A."/>
            <person name="Brown T."/>
            <person name="Cohen L."/>
        </authorList>
    </citation>
    <scope>NUCLEOTIDE SEQUENCE</scope>
    <source>
        <strain evidence="8">RCC2335</strain>
    </source>
</reference>
<evidence type="ECO:0000256" key="2">
    <source>
        <dbReference type="ARBA" id="ARBA00023002"/>
    </source>
</evidence>
<accession>A0A7S2X4J0</accession>
<name>A0A7S2X4J0_9CHLO</name>
<evidence type="ECO:0000313" key="8">
    <source>
        <dbReference type="EMBL" id="CAD9722617.1"/>
    </source>
</evidence>
<dbReference type="Gene3D" id="3.40.50.720">
    <property type="entry name" value="NAD(P)-binding Rossmann-like Domain"/>
    <property type="match status" value="1"/>
</dbReference>
<organism evidence="8">
    <name type="scientific">Chloropicon roscoffensis</name>
    <dbReference type="NCBI Taxonomy" id="1461544"/>
    <lineage>
        <taxon>Eukaryota</taxon>
        <taxon>Viridiplantae</taxon>
        <taxon>Chlorophyta</taxon>
        <taxon>Chloropicophyceae</taxon>
        <taxon>Chloropicales</taxon>
        <taxon>Chloropicaceae</taxon>
        <taxon>Chloropicon</taxon>
    </lineage>
</organism>
<evidence type="ECO:0000256" key="1">
    <source>
        <dbReference type="ARBA" id="ARBA00010928"/>
    </source>
</evidence>
<dbReference type="InterPro" id="IPR000683">
    <property type="entry name" value="Gfo/Idh/MocA-like_OxRdtase_N"/>
</dbReference>
<dbReference type="Pfam" id="PF01408">
    <property type="entry name" value="GFO_IDH_MocA"/>
    <property type="match status" value="1"/>
</dbReference>
<dbReference type="SUPFAM" id="SSF55347">
    <property type="entry name" value="Glyceraldehyde-3-phosphate dehydrogenase-like, C-terminal domain"/>
    <property type="match status" value="1"/>
</dbReference>
<dbReference type="InterPro" id="IPR050984">
    <property type="entry name" value="Gfo/Idh/MocA_domain"/>
</dbReference>
<evidence type="ECO:0000259" key="6">
    <source>
        <dbReference type="Pfam" id="PF01408"/>
    </source>
</evidence>
<gene>
    <name evidence="8" type="ORF">CROS1312_LOCUS1879</name>
</gene>
<dbReference type="EC" id="1.1.1.179" evidence="3"/>
<dbReference type="GO" id="GO:0000166">
    <property type="term" value="F:nucleotide binding"/>
    <property type="evidence" value="ECO:0007669"/>
    <property type="project" value="InterPro"/>
</dbReference>
<dbReference type="AlphaFoldDB" id="A0A7S2X4J0"/>
<evidence type="ECO:0000256" key="5">
    <source>
        <dbReference type="ARBA" id="ARBA00049233"/>
    </source>
</evidence>
<dbReference type="InterPro" id="IPR036291">
    <property type="entry name" value="NAD(P)-bd_dom_sf"/>
</dbReference>
<dbReference type="Pfam" id="PF22725">
    <property type="entry name" value="GFO_IDH_MocA_C3"/>
    <property type="match status" value="1"/>
</dbReference>
<protein>
    <recommendedName>
        <fullName evidence="3">D-xylose 1-dehydrogenase (NADP(+), D-xylono-1,5-lactone-forming)</fullName>
        <ecNumber evidence="3">1.1.1.179</ecNumber>
    </recommendedName>
    <alternativeName>
        <fullName evidence="4">D-xylose-NADP dehydrogenase</fullName>
    </alternativeName>
</protein>
<comment type="catalytic activity">
    <reaction evidence="5">
        <text>D-xylose + NADP(+) = D-xylono-1,5-lactone + NADPH + H(+)</text>
        <dbReference type="Rhea" id="RHEA:22000"/>
        <dbReference type="ChEBI" id="CHEBI:15378"/>
        <dbReference type="ChEBI" id="CHEBI:15867"/>
        <dbReference type="ChEBI" id="CHEBI:53455"/>
        <dbReference type="ChEBI" id="CHEBI:57783"/>
        <dbReference type="ChEBI" id="CHEBI:58349"/>
        <dbReference type="EC" id="1.1.1.179"/>
    </reaction>
</comment>
<dbReference type="PANTHER" id="PTHR22604">
    <property type="entry name" value="OXIDOREDUCTASES"/>
    <property type="match status" value="1"/>
</dbReference>
<feature type="domain" description="GFO/IDH/MocA-like oxidoreductase" evidence="7">
    <location>
        <begin position="130"/>
        <end position="245"/>
    </location>
</feature>
<dbReference type="Gene3D" id="3.30.360.10">
    <property type="entry name" value="Dihydrodipicolinate Reductase, domain 2"/>
    <property type="match status" value="1"/>
</dbReference>